<feature type="transmembrane region" description="Helical" evidence="1">
    <location>
        <begin position="46"/>
        <end position="68"/>
    </location>
</feature>
<evidence type="ECO:0000313" key="2">
    <source>
        <dbReference type="EMBL" id="MBP2361148.1"/>
    </source>
</evidence>
<name>A0ABS4VBE9_9ACTN</name>
<dbReference type="GeneID" id="97342767"/>
<feature type="transmembrane region" description="Helical" evidence="1">
    <location>
        <begin position="80"/>
        <end position="100"/>
    </location>
</feature>
<accession>A0ABS4VBE9</accession>
<keyword evidence="1" id="KW-1133">Transmembrane helix</keyword>
<dbReference type="Proteomes" id="UP001519311">
    <property type="component" value="Unassembled WGS sequence"/>
</dbReference>
<evidence type="ECO:0000256" key="1">
    <source>
        <dbReference type="SAM" id="Phobius"/>
    </source>
</evidence>
<sequence>MPAQTVELRIGKRLLWVGGAAYPLHNIARVYTFVLKPKRQEATMRFLKRVGLTLAVLMILTMIGEITFLGSDDSDGFVRFAWVGGLVALVVYVTDLLTVLTATSHHVVAIETAGPSTAMVTGRNTEHLKQLVGYIANAIENPEAEFHVQVERLMISSPQNYHFGDNVNMYGGSGNVGITHA</sequence>
<dbReference type="InterPro" id="IPR045629">
    <property type="entry name" value="DUF6232"/>
</dbReference>
<keyword evidence="1" id="KW-0812">Transmembrane</keyword>
<dbReference type="EMBL" id="JAGINS010000001">
    <property type="protein sequence ID" value="MBP2361148.1"/>
    <property type="molecule type" value="Genomic_DNA"/>
</dbReference>
<comment type="caution">
    <text evidence="2">The sequence shown here is derived from an EMBL/GenBank/DDBJ whole genome shotgun (WGS) entry which is preliminary data.</text>
</comment>
<evidence type="ECO:0000313" key="3">
    <source>
        <dbReference type="Proteomes" id="UP001519311"/>
    </source>
</evidence>
<gene>
    <name evidence="2" type="ORF">JOF59_003548</name>
</gene>
<dbReference type="Pfam" id="PF19744">
    <property type="entry name" value="DUF6232"/>
    <property type="match status" value="1"/>
</dbReference>
<reference evidence="2 3" key="1">
    <citation type="submission" date="2021-03" db="EMBL/GenBank/DDBJ databases">
        <title>Sequencing the genomes of 1000 actinobacteria strains.</title>
        <authorList>
            <person name="Klenk H.-P."/>
        </authorList>
    </citation>
    <scope>NUCLEOTIDE SEQUENCE [LARGE SCALE GENOMIC DNA]</scope>
    <source>
        <strain evidence="2 3">DSM 40843</strain>
    </source>
</reference>
<keyword evidence="3" id="KW-1185">Reference proteome</keyword>
<proteinExistence type="predicted"/>
<dbReference type="RefSeq" id="WP_056798343.1">
    <property type="nucleotide sequence ID" value="NZ_BMWJ01000003.1"/>
</dbReference>
<keyword evidence="1" id="KW-0472">Membrane</keyword>
<organism evidence="2 3">
    <name type="scientific">Streptomyces clavifer</name>
    <dbReference type="NCBI Taxonomy" id="68188"/>
    <lineage>
        <taxon>Bacteria</taxon>
        <taxon>Bacillati</taxon>
        <taxon>Actinomycetota</taxon>
        <taxon>Actinomycetes</taxon>
        <taxon>Kitasatosporales</taxon>
        <taxon>Streptomycetaceae</taxon>
        <taxon>Streptomyces</taxon>
    </lineage>
</organism>
<protein>
    <submittedName>
        <fullName evidence="2">Flippase GtrA</fullName>
    </submittedName>
</protein>